<name>L0A1C0_DEIPD</name>
<keyword evidence="3" id="KW-1185">Reference proteome</keyword>
<evidence type="ECO:0000313" key="2">
    <source>
        <dbReference type="EMBL" id="AFZ66815.1"/>
    </source>
</evidence>
<dbReference type="SUPFAM" id="SSF53098">
    <property type="entry name" value="Ribonuclease H-like"/>
    <property type="match status" value="1"/>
</dbReference>
<organism evidence="2 3">
    <name type="scientific">Deinococcus peraridilitoris (strain DSM 19664 / LMG 22246 / CIP 109416 / KR-200)</name>
    <dbReference type="NCBI Taxonomy" id="937777"/>
    <lineage>
        <taxon>Bacteria</taxon>
        <taxon>Thermotogati</taxon>
        <taxon>Deinococcota</taxon>
        <taxon>Deinococci</taxon>
        <taxon>Deinococcales</taxon>
        <taxon>Deinococcaceae</taxon>
        <taxon>Deinococcus</taxon>
    </lineage>
</organism>
<protein>
    <submittedName>
        <fullName evidence="2">Exonuclease, DNA polymerase III, epsilon subunit family</fullName>
    </submittedName>
</protein>
<dbReference type="InterPro" id="IPR006054">
    <property type="entry name" value="DnaQ"/>
</dbReference>
<dbReference type="Gene3D" id="3.30.420.10">
    <property type="entry name" value="Ribonuclease H-like superfamily/Ribonuclease H"/>
    <property type="match status" value="1"/>
</dbReference>
<dbReference type="InterPro" id="IPR012337">
    <property type="entry name" value="RNaseH-like_sf"/>
</dbReference>
<dbReference type="eggNOG" id="COG0847">
    <property type="taxonomic scope" value="Bacteria"/>
</dbReference>
<keyword evidence="2" id="KW-0269">Exonuclease</keyword>
<dbReference type="FunFam" id="3.30.420.10:FF:000045">
    <property type="entry name" value="3'-5' exonuclease DinG"/>
    <property type="match status" value="1"/>
</dbReference>
<keyword evidence="2" id="KW-0540">Nuclease</keyword>
<evidence type="ECO:0000313" key="3">
    <source>
        <dbReference type="Proteomes" id="UP000010467"/>
    </source>
</evidence>
<dbReference type="CDD" id="cd06127">
    <property type="entry name" value="DEDDh"/>
    <property type="match status" value="1"/>
</dbReference>
<dbReference type="Pfam" id="PF00929">
    <property type="entry name" value="RNase_T"/>
    <property type="match status" value="1"/>
</dbReference>
<dbReference type="STRING" id="937777.Deipe_1265"/>
<feature type="domain" description="Exonuclease" evidence="1">
    <location>
        <begin position="12"/>
        <end position="182"/>
    </location>
</feature>
<dbReference type="GO" id="GO:0008408">
    <property type="term" value="F:3'-5' exonuclease activity"/>
    <property type="evidence" value="ECO:0007669"/>
    <property type="project" value="TreeGrafter"/>
</dbReference>
<proteinExistence type="predicted"/>
<reference evidence="3" key="1">
    <citation type="submission" date="2012-03" db="EMBL/GenBank/DDBJ databases">
        <title>Complete sequence of chromosome of Deinococcus peraridilitoris DSM 19664.</title>
        <authorList>
            <person name="Lucas S."/>
            <person name="Copeland A."/>
            <person name="Lapidus A."/>
            <person name="Glavina del Rio T."/>
            <person name="Dalin E."/>
            <person name="Tice H."/>
            <person name="Bruce D."/>
            <person name="Goodwin L."/>
            <person name="Pitluck S."/>
            <person name="Peters L."/>
            <person name="Mikhailova N."/>
            <person name="Lu M."/>
            <person name="Kyrpides N."/>
            <person name="Mavromatis K."/>
            <person name="Ivanova N."/>
            <person name="Brettin T."/>
            <person name="Detter J.C."/>
            <person name="Han C."/>
            <person name="Larimer F."/>
            <person name="Land M."/>
            <person name="Hauser L."/>
            <person name="Markowitz V."/>
            <person name="Cheng J.-F."/>
            <person name="Hugenholtz P."/>
            <person name="Woyke T."/>
            <person name="Wu D."/>
            <person name="Pukall R."/>
            <person name="Steenblock K."/>
            <person name="Brambilla E."/>
            <person name="Klenk H.-P."/>
            <person name="Eisen J.A."/>
        </authorList>
    </citation>
    <scope>NUCLEOTIDE SEQUENCE [LARGE SCALE GENOMIC DNA]</scope>
    <source>
        <strain evidence="3">DSM 19664 / LMG 22246 / CIP 109416 / KR-200</strain>
    </source>
</reference>
<dbReference type="GO" id="GO:0005829">
    <property type="term" value="C:cytosol"/>
    <property type="evidence" value="ECO:0007669"/>
    <property type="project" value="TreeGrafter"/>
</dbReference>
<dbReference type="InterPro" id="IPR013520">
    <property type="entry name" value="Ribonucl_H"/>
</dbReference>
<keyword evidence="2" id="KW-0378">Hydrolase</keyword>
<dbReference type="PANTHER" id="PTHR30231">
    <property type="entry name" value="DNA POLYMERASE III SUBUNIT EPSILON"/>
    <property type="match status" value="1"/>
</dbReference>
<dbReference type="KEGG" id="dpd:Deipe_1265"/>
<dbReference type="GO" id="GO:0045004">
    <property type="term" value="P:DNA replication proofreading"/>
    <property type="evidence" value="ECO:0007669"/>
    <property type="project" value="TreeGrafter"/>
</dbReference>
<dbReference type="GO" id="GO:0003887">
    <property type="term" value="F:DNA-directed DNA polymerase activity"/>
    <property type="evidence" value="ECO:0007669"/>
    <property type="project" value="InterPro"/>
</dbReference>
<dbReference type="GO" id="GO:0003677">
    <property type="term" value="F:DNA binding"/>
    <property type="evidence" value="ECO:0007669"/>
    <property type="project" value="InterPro"/>
</dbReference>
<dbReference type="Proteomes" id="UP000010467">
    <property type="component" value="Chromosome"/>
</dbReference>
<accession>L0A1C0</accession>
<dbReference type="PATRIC" id="fig|937777.3.peg.1265"/>
<gene>
    <name evidence="2" type="ordered locus">Deipe_1265</name>
</gene>
<dbReference type="NCBIfam" id="TIGR00573">
    <property type="entry name" value="dnaq"/>
    <property type="match status" value="1"/>
</dbReference>
<dbReference type="HOGENOM" id="CLU_047806_7_1_0"/>
<dbReference type="InterPro" id="IPR036397">
    <property type="entry name" value="RNaseH_sf"/>
</dbReference>
<dbReference type="SMART" id="SM00479">
    <property type="entry name" value="EXOIII"/>
    <property type="match status" value="1"/>
</dbReference>
<evidence type="ECO:0000259" key="1">
    <source>
        <dbReference type="SMART" id="SM00479"/>
    </source>
</evidence>
<sequence>MLAGCSSVWGMEYVVFDLETTGLSPEKDAIIEIGAMYVRDGELIEAPLFHALVNPEREIPWYASRVHGIRNAHVAGAPKLAEVLPAFLDFVGDRAVVAHNIGFDAGFMRMATRRHGLLWTPREEICTVQLSRRAFPRERSHKLDLLASRFGLSFEEGGRHRSLGDVRVTAQAFLALQAQLGLHVHNAR</sequence>
<dbReference type="AlphaFoldDB" id="L0A1C0"/>
<dbReference type="EMBL" id="CP003382">
    <property type="protein sequence ID" value="AFZ66815.1"/>
    <property type="molecule type" value="Genomic_DNA"/>
</dbReference>
<dbReference type="PANTHER" id="PTHR30231:SF41">
    <property type="entry name" value="DNA POLYMERASE III SUBUNIT EPSILON"/>
    <property type="match status" value="1"/>
</dbReference>